<reference evidence="2 4" key="2">
    <citation type="submission" date="2020-06" db="EMBL/GenBank/DDBJ databases">
        <title>Complete genome of Paenibacillus barcinonensis KACC11450.</title>
        <authorList>
            <person name="Kim M."/>
            <person name="Park Y.-J."/>
            <person name="Shin J.-H."/>
        </authorList>
    </citation>
    <scope>NUCLEOTIDE SEQUENCE [LARGE SCALE GENOMIC DNA]</scope>
    <source>
        <strain evidence="2 4">KACC11450</strain>
    </source>
</reference>
<name>A0A2V4V845_PAEBA</name>
<protein>
    <submittedName>
        <fullName evidence="1">2-methylisocitrate lyase-like PEP mutase family enzyme</fullName>
    </submittedName>
    <submittedName>
        <fullName evidence="2">Isocitrate lyase/phosphoenolpyruvate mutase family protein</fullName>
    </submittedName>
</protein>
<keyword evidence="4" id="KW-1185">Reference proteome</keyword>
<accession>A0A2V4V845</accession>
<dbReference type="EMBL" id="QJSW01000007">
    <property type="protein sequence ID" value="PYE48889.1"/>
    <property type="molecule type" value="Genomic_DNA"/>
</dbReference>
<reference evidence="1 3" key="1">
    <citation type="submission" date="2018-06" db="EMBL/GenBank/DDBJ databases">
        <title>Genomic Encyclopedia of Type Strains, Phase III (KMG-III): the genomes of soil and plant-associated and newly described type strains.</title>
        <authorList>
            <person name="Whitman W."/>
        </authorList>
    </citation>
    <scope>NUCLEOTIDE SEQUENCE [LARGE SCALE GENOMIC DNA]</scope>
    <source>
        <strain evidence="1 3">CECT 7022</strain>
    </source>
</reference>
<evidence type="ECO:0000313" key="3">
    <source>
        <dbReference type="Proteomes" id="UP000247790"/>
    </source>
</evidence>
<keyword evidence="1" id="KW-0456">Lyase</keyword>
<dbReference type="PANTHER" id="PTHR42905:SF16">
    <property type="entry name" value="CARBOXYPHOSPHONOENOLPYRUVATE PHOSPHONOMUTASE-LIKE PROTEIN (AFU_ORTHOLOGUE AFUA_5G07230)"/>
    <property type="match status" value="1"/>
</dbReference>
<dbReference type="CDD" id="cd00377">
    <property type="entry name" value="ICL_PEPM"/>
    <property type="match status" value="1"/>
</dbReference>
<dbReference type="Proteomes" id="UP000247790">
    <property type="component" value="Unassembled WGS sequence"/>
</dbReference>
<dbReference type="AlphaFoldDB" id="A0A2V4V845"/>
<gene>
    <name evidence="1" type="ORF">DFQ00_107182</name>
    <name evidence="2" type="ORF">HUB98_16250</name>
</gene>
<dbReference type="GO" id="GO:0016829">
    <property type="term" value="F:lyase activity"/>
    <property type="evidence" value="ECO:0007669"/>
    <property type="project" value="UniProtKB-KW"/>
</dbReference>
<evidence type="ECO:0000313" key="1">
    <source>
        <dbReference type="EMBL" id="PYE48889.1"/>
    </source>
</evidence>
<organism evidence="1 3">
    <name type="scientific">Paenibacillus barcinonensis</name>
    <dbReference type="NCBI Taxonomy" id="198119"/>
    <lineage>
        <taxon>Bacteria</taxon>
        <taxon>Bacillati</taxon>
        <taxon>Bacillota</taxon>
        <taxon>Bacilli</taxon>
        <taxon>Bacillales</taxon>
        <taxon>Paenibacillaceae</taxon>
        <taxon>Paenibacillus</taxon>
    </lineage>
</organism>
<dbReference type="OrthoDB" id="9780430at2"/>
<dbReference type="RefSeq" id="WP_110897039.1">
    <property type="nucleotide sequence ID" value="NZ_CP054614.1"/>
</dbReference>
<proteinExistence type="predicted"/>
<dbReference type="EMBL" id="CP054614">
    <property type="protein sequence ID" value="QKS57697.1"/>
    <property type="molecule type" value="Genomic_DNA"/>
</dbReference>
<dbReference type="InterPro" id="IPR015813">
    <property type="entry name" value="Pyrv/PenolPyrv_kinase-like_dom"/>
</dbReference>
<dbReference type="Proteomes" id="UP000509327">
    <property type="component" value="Chromosome"/>
</dbReference>
<dbReference type="SUPFAM" id="SSF51621">
    <property type="entry name" value="Phosphoenolpyruvate/pyruvate domain"/>
    <property type="match status" value="1"/>
</dbReference>
<dbReference type="PANTHER" id="PTHR42905">
    <property type="entry name" value="PHOSPHOENOLPYRUVATE CARBOXYLASE"/>
    <property type="match status" value="1"/>
</dbReference>
<dbReference type="Gene3D" id="3.20.20.60">
    <property type="entry name" value="Phosphoenolpyruvate-binding domains"/>
    <property type="match status" value="1"/>
</dbReference>
<dbReference type="InterPro" id="IPR040442">
    <property type="entry name" value="Pyrv_kinase-like_dom_sf"/>
</dbReference>
<dbReference type="Pfam" id="PF13714">
    <property type="entry name" value="PEP_mutase"/>
    <property type="match status" value="1"/>
</dbReference>
<evidence type="ECO:0000313" key="2">
    <source>
        <dbReference type="EMBL" id="QKS57697.1"/>
    </source>
</evidence>
<sequence>MSVVKKTLREKTEQFHRYHVKGTPLILVNVWDAGSAQTIQSTGATAIATGSWSVAAAHGEQDGEALPFSSVLANLARITSSVDLPVTVDIEGGYGRSVSEIRRNVLLVIEHGAVGINIEDQLPSGDGIYNIEEQVMRLGAAREAAEQAGIPLFINARTDLFLQHAAEQHNDTLINNALTRCKAYAEAGASGIFVPGLQDQRLIQELCEHSPLPVNVMVTAQKPSPQQLAALGVARISYGPYPYLQVMEHLRMLGRSILTAL</sequence>
<dbReference type="InterPro" id="IPR039556">
    <property type="entry name" value="ICL/PEPM"/>
</dbReference>
<evidence type="ECO:0000313" key="4">
    <source>
        <dbReference type="Proteomes" id="UP000509327"/>
    </source>
</evidence>